<dbReference type="GeneID" id="106543567"/>
<dbReference type="PANTHER" id="PTHR13327:SF0">
    <property type="entry name" value="NADH DEHYDROGENASE [UBIQUINONE] 1 BETA SUBCOMPLEX SUBUNIT 11, MITOCHONDRIAL"/>
    <property type="match status" value="1"/>
</dbReference>
<name>A0A6I9Y7F6_9SAUR</name>
<gene>
    <name evidence="19" type="primary">NDUFB11</name>
</gene>
<evidence type="ECO:0000256" key="4">
    <source>
        <dbReference type="ARBA" id="ARBA00018632"/>
    </source>
</evidence>
<dbReference type="Pfam" id="PF10183">
    <property type="entry name" value="ESSS"/>
    <property type="match status" value="1"/>
</dbReference>
<keyword evidence="6" id="KW-0679">Respiratory chain</keyword>
<comment type="subcellular location">
    <subcellularLocation>
        <location evidence="2">Mitochondrion inner membrane</location>
        <topology evidence="2">Single-pass membrane protein</topology>
    </subcellularLocation>
</comment>
<evidence type="ECO:0000256" key="7">
    <source>
        <dbReference type="ARBA" id="ARBA00022692"/>
    </source>
</evidence>
<protein>
    <recommendedName>
        <fullName evidence="4">NADH dehydrogenase [ubiquinone] 1 beta subcomplex subunit 11, mitochondrial</fullName>
    </recommendedName>
    <alternativeName>
        <fullName evidence="15">Complex I-ESSS</fullName>
    </alternativeName>
    <alternativeName>
        <fullName evidence="14">NADH-ubiquinone oxidoreductase ESSS subunit</fullName>
    </alternativeName>
</protein>
<keyword evidence="10" id="KW-0249">Electron transport</keyword>
<keyword evidence="12" id="KW-0496">Mitochondrion</keyword>
<evidence type="ECO:0000256" key="6">
    <source>
        <dbReference type="ARBA" id="ARBA00022660"/>
    </source>
</evidence>
<comment type="function">
    <text evidence="1">Accessory subunit of the mitochondrial membrane respiratory chain NADH dehydrogenase (Complex I), that is believed not to be involved in catalysis. Complex I functions in the transfer of electrons from NADH to the respiratory chain. The immediate electron acceptor for the enzyme is believed to be ubiquinone.</text>
</comment>
<evidence type="ECO:0000256" key="16">
    <source>
        <dbReference type="ARBA" id="ARBA00046528"/>
    </source>
</evidence>
<dbReference type="InterPro" id="IPR019329">
    <property type="entry name" value="NADH_UbQ_OxRdtase_ESSS_su"/>
</dbReference>
<dbReference type="PANTHER" id="PTHR13327">
    <property type="entry name" value="NADH-UBIQUINONE OXIDOREDUCTASE ESSS SUBUNIT, MITOCHONDRIAL PRECURSOR"/>
    <property type="match status" value="1"/>
</dbReference>
<evidence type="ECO:0000256" key="17">
    <source>
        <dbReference type="SAM" id="Phobius"/>
    </source>
</evidence>
<dbReference type="Proteomes" id="UP000504617">
    <property type="component" value="Unplaced"/>
</dbReference>
<evidence type="ECO:0000256" key="10">
    <source>
        <dbReference type="ARBA" id="ARBA00022982"/>
    </source>
</evidence>
<keyword evidence="18" id="KW-1185">Reference proteome</keyword>
<evidence type="ECO:0000256" key="12">
    <source>
        <dbReference type="ARBA" id="ARBA00023128"/>
    </source>
</evidence>
<keyword evidence="8" id="KW-0999">Mitochondrion inner membrane</keyword>
<evidence type="ECO:0000256" key="13">
    <source>
        <dbReference type="ARBA" id="ARBA00023136"/>
    </source>
</evidence>
<evidence type="ECO:0000256" key="5">
    <source>
        <dbReference type="ARBA" id="ARBA00022448"/>
    </source>
</evidence>
<evidence type="ECO:0000256" key="9">
    <source>
        <dbReference type="ARBA" id="ARBA00022946"/>
    </source>
</evidence>
<evidence type="ECO:0000256" key="8">
    <source>
        <dbReference type="ARBA" id="ARBA00022792"/>
    </source>
</evidence>
<evidence type="ECO:0000256" key="14">
    <source>
        <dbReference type="ARBA" id="ARBA00030753"/>
    </source>
</evidence>
<dbReference type="AlphaFoldDB" id="A0A6I9Y7F6"/>
<accession>A0A6I9Y7F6</accession>
<dbReference type="GO" id="GO:0005743">
    <property type="term" value="C:mitochondrial inner membrane"/>
    <property type="evidence" value="ECO:0007669"/>
    <property type="project" value="UniProtKB-SubCell"/>
</dbReference>
<dbReference type="RefSeq" id="XP_013915090.1">
    <property type="nucleotide sequence ID" value="XM_014059615.1"/>
</dbReference>
<comment type="similarity">
    <text evidence="3">Belongs to the complex I NDUFB11 subunit family.</text>
</comment>
<evidence type="ECO:0000256" key="2">
    <source>
        <dbReference type="ARBA" id="ARBA00004434"/>
    </source>
</evidence>
<reference evidence="19" key="1">
    <citation type="submission" date="2025-08" db="UniProtKB">
        <authorList>
            <consortium name="RefSeq"/>
        </authorList>
    </citation>
    <scope>IDENTIFICATION</scope>
    <source>
        <tissue evidence="19">Skeletal muscle</tissue>
    </source>
</reference>
<evidence type="ECO:0000256" key="11">
    <source>
        <dbReference type="ARBA" id="ARBA00022989"/>
    </source>
</evidence>
<evidence type="ECO:0000256" key="3">
    <source>
        <dbReference type="ARBA" id="ARBA00008915"/>
    </source>
</evidence>
<keyword evidence="7 17" id="KW-0812">Transmembrane</keyword>
<dbReference type="CTD" id="54539"/>
<comment type="subunit">
    <text evidence="16">Complex I is composed of 45 different subunits. Interacts with BCAP31.</text>
</comment>
<evidence type="ECO:0000313" key="18">
    <source>
        <dbReference type="Proteomes" id="UP000504617"/>
    </source>
</evidence>
<keyword evidence="5" id="KW-0813">Transport</keyword>
<feature type="transmembrane region" description="Helical" evidence="17">
    <location>
        <begin position="84"/>
        <end position="104"/>
    </location>
</feature>
<evidence type="ECO:0000256" key="15">
    <source>
        <dbReference type="ARBA" id="ARBA00031387"/>
    </source>
</evidence>
<evidence type="ECO:0000256" key="1">
    <source>
        <dbReference type="ARBA" id="ARBA00003195"/>
    </source>
</evidence>
<keyword evidence="9" id="KW-0809">Transit peptide</keyword>
<evidence type="ECO:0000313" key="19">
    <source>
        <dbReference type="RefSeq" id="XP_013915090.1"/>
    </source>
</evidence>
<proteinExistence type="inferred from homology"/>
<organism evidence="18 19">
    <name type="scientific">Thamnophis sirtalis</name>
    <dbReference type="NCBI Taxonomy" id="35019"/>
    <lineage>
        <taxon>Eukaryota</taxon>
        <taxon>Metazoa</taxon>
        <taxon>Chordata</taxon>
        <taxon>Craniata</taxon>
        <taxon>Vertebrata</taxon>
        <taxon>Euteleostomi</taxon>
        <taxon>Lepidosauria</taxon>
        <taxon>Squamata</taxon>
        <taxon>Bifurcata</taxon>
        <taxon>Unidentata</taxon>
        <taxon>Episquamata</taxon>
        <taxon>Toxicofera</taxon>
        <taxon>Serpentes</taxon>
        <taxon>Colubroidea</taxon>
        <taxon>Colubridae</taxon>
        <taxon>Natricinae</taxon>
        <taxon>Thamnophis</taxon>
    </lineage>
</organism>
<keyword evidence="11 17" id="KW-1133">Transmembrane helix</keyword>
<dbReference type="KEGG" id="tsr:106543567"/>
<sequence length="150" mass="17103">MSTMAALRRLAGSQRLLGLPVRAVSSGQTANTTVSARISPASRPMDVVEWHPMEKEEEKSPFVKNPDFHGYSDDPVTDVQNMRATFFFGISVCLVLGTTYLYYLPDHKNLHWARREAERRVKERTEQGLPILSSYYYDPSKIVLPPEEEE</sequence>
<keyword evidence="13 17" id="KW-0472">Membrane</keyword>
<dbReference type="OrthoDB" id="5917019at2759"/>